<feature type="compositionally biased region" description="Low complexity" evidence="1">
    <location>
        <begin position="167"/>
        <end position="180"/>
    </location>
</feature>
<dbReference type="AlphaFoldDB" id="A0AAW0DDP7"/>
<evidence type="ECO:0000256" key="2">
    <source>
        <dbReference type="SAM" id="SignalP"/>
    </source>
</evidence>
<feature type="compositionally biased region" description="Polar residues" evidence="1">
    <location>
        <begin position="151"/>
        <end position="166"/>
    </location>
</feature>
<protein>
    <submittedName>
        <fullName evidence="3">Uncharacterized protein</fullName>
    </submittedName>
</protein>
<comment type="caution">
    <text evidence="3">The sequence shown here is derived from an EMBL/GenBank/DDBJ whole genome shotgun (WGS) entry which is preliminary data.</text>
</comment>
<accession>A0AAW0DDP7</accession>
<organism evidence="3 4">
    <name type="scientific">Paramarasmius palmivorus</name>
    <dbReference type="NCBI Taxonomy" id="297713"/>
    <lineage>
        <taxon>Eukaryota</taxon>
        <taxon>Fungi</taxon>
        <taxon>Dikarya</taxon>
        <taxon>Basidiomycota</taxon>
        <taxon>Agaricomycotina</taxon>
        <taxon>Agaricomycetes</taxon>
        <taxon>Agaricomycetidae</taxon>
        <taxon>Agaricales</taxon>
        <taxon>Marasmiineae</taxon>
        <taxon>Marasmiaceae</taxon>
        <taxon>Paramarasmius</taxon>
    </lineage>
</organism>
<evidence type="ECO:0000313" key="4">
    <source>
        <dbReference type="Proteomes" id="UP001383192"/>
    </source>
</evidence>
<evidence type="ECO:0000256" key="1">
    <source>
        <dbReference type="SAM" id="MobiDB-lite"/>
    </source>
</evidence>
<dbReference type="EMBL" id="JAYKXP010000015">
    <property type="protein sequence ID" value="KAK7049869.1"/>
    <property type="molecule type" value="Genomic_DNA"/>
</dbReference>
<keyword evidence="4" id="KW-1185">Reference proteome</keyword>
<proteinExistence type="predicted"/>
<feature type="region of interest" description="Disordered" evidence="1">
    <location>
        <begin position="126"/>
        <end position="194"/>
    </location>
</feature>
<feature type="signal peptide" evidence="2">
    <location>
        <begin position="1"/>
        <end position="19"/>
    </location>
</feature>
<evidence type="ECO:0000313" key="3">
    <source>
        <dbReference type="EMBL" id="KAK7049869.1"/>
    </source>
</evidence>
<name>A0AAW0DDP7_9AGAR</name>
<feature type="compositionally biased region" description="Polar residues" evidence="1">
    <location>
        <begin position="181"/>
        <end position="194"/>
    </location>
</feature>
<feature type="chain" id="PRO_5043956700" evidence="2">
    <location>
        <begin position="20"/>
        <end position="261"/>
    </location>
</feature>
<sequence>MAAFLALLTFLFAVSGSLAKVYITEPVADTKWNAGDCVDMGWIDDGHYPHIWSSTMEGEAVGELYSVHHGERYIASVSIETLESGHTMFCLPDPCSLWYDNPHEMRILSGGLESYSHTFTITNTECLSSSSDRRPSKGSKAFAEQDVNPDQLDSLSTAQDTNRDIPSSNSSLTQLSSLQSAKTTTIPPSSTAHSLQQSTVSTIYAEPLQTPGQQASFGLQSHRNAASSRSKISGRWMDLEKIKFRLVFIVWPALVGISMAL</sequence>
<dbReference type="Proteomes" id="UP001383192">
    <property type="component" value="Unassembled WGS sequence"/>
</dbReference>
<keyword evidence="2" id="KW-0732">Signal</keyword>
<gene>
    <name evidence="3" type="ORF">VNI00_005299</name>
</gene>
<reference evidence="3 4" key="1">
    <citation type="submission" date="2024-01" db="EMBL/GenBank/DDBJ databases">
        <title>A draft genome for a cacao thread blight-causing isolate of Paramarasmius palmivorus.</title>
        <authorList>
            <person name="Baruah I.K."/>
            <person name="Bukari Y."/>
            <person name="Amoako-Attah I."/>
            <person name="Meinhardt L.W."/>
            <person name="Bailey B.A."/>
            <person name="Cohen S.P."/>
        </authorList>
    </citation>
    <scope>NUCLEOTIDE SEQUENCE [LARGE SCALE GENOMIC DNA]</scope>
    <source>
        <strain evidence="3 4">GH-12</strain>
    </source>
</reference>